<evidence type="ECO:0000313" key="3">
    <source>
        <dbReference type="Proteomes" id="UP000663859"/>
    </source>
</evidence>
<accession>A0A8J2BWG8</accession>
<reference evidence="2" key="1">
    <citation type="submission" date="2021-02" db="EMBL/GenBank/DDBJ databases">
        <authorList>
            <person name="Cremers G."/>
            <person name="Picone N."/>
        </authorList>
    </citation>
    <scope>NUCLEOTIDE SEQUENCE</scope>
    <source>
        <strain evidence="2">PQ17</strain>
    </source>
</reference>
<evidence type="ECO:0000313" key="2">
    <source>
        <dbReference type="EMBL" id="CAF0704847.1"/>
    </source>
</evidence>
<proteinExistence type="predicted"/>
<feature type="transmembrane region" description="Helical" evidence="1">
    <location>
        <begin position="12"/>
        <end position="32"/>
    </location>
</feature>
<gene>
    <name evidence="2" type="ORF">MPNT_700003</name>
</gene>
<name>A0A8J2BWG8_9BACT</name>
<dbReference type="Proteomes" id="UP000663859">
    <property type="component" value="Unassembled WGS sequence"/>
</dbReference>
<keyword evidence="1" id="KW-0472">Membrane</keyword>
<feature type="transmembrane region" description="Helical" evidence="1">
    <location>
        <begin position="120"/>
        <end position="144"/>
    </location>
</feature>
<evidence type="ECO:0000256" key="1">
    <source>
        <dbReference type="SAM" id="Phobius"/>
    </source>
</evidence>
<protein>
    <submittedName>
        <fullName evidence="2">Uncharacterized protein</fullName>
    </submittedName>
</protein>
<comment type="caution">
    <text evidence="2">The sequence shown here is derived from an EMBL/GenBank/DDBJ whole genome shotgun (WGS) entry which is preliminary data.</text>
</comment>
<dbReference type="AlphaFoldDB" id="A0A8J2BWG8"/>
<sequence length="166" mass="17557">MRTPNQLSDHLAGAAVTIGLLGILTGAALWFVGSQPHVGLYIIGISTLDVVLGYRRLRKSKSRSTRNIDHQAGDGHQGATPAELAAPLLLQAALVWSAVGIGGIVLAVVTLLGFLKSPTFLPVLLILGSLVALSLGALGWFRWIRARQDARRARRTQGPGNSSSHL</sequence>
<feature type="transmembrane region" description="Helical" evidence="1">
    <location>
        <begin position="93"/>
        <end position="114"/>
    </location>
</feature>
<keyword evidence="3" id="KW-1185">Reference proteome</keyword>
<keyword evidence="1" id="KW-1133">Transmembrane helix</keyword>
<feature type="transmembrane region" description="Helical" evidence="1">
    <location>
        <begin position="38"/>
        <end position="57"/>
    </location>
</feature>
<dbReference type="EMBL" id="CAJNOB010000068">
    <property type="protein sequence ID" value="CAF0704847.1"/>
    <property type="molecule type" value="Genomic_DNA"/>
</dbReference>
<keyword evidence="1" id="KW-0812">Transmembrane</keyword>
<organism evidence="2 3">
    <name type="scientific">Candidatus Methylacidithermus pantelleriae</name>
    <dbReference type="NCBI Taxonomy" id="2744239"/>
    <lineage>
        <taxon>Bacteria</taxon>
        <taxon>Pseudomonadati</taxon>
        <taxon>Verrucomicrobiota</taxon>
        <taxon>Methylacidiphilae</taxon>
        <taxon>Methylacidiphilales</taxon>
        <taxon>Methylacidiphilaceae</taxon>
        <taxon>Candidatus Methylacidithermus</taxon>
    </lineage>
</organism>